<dbReference type="EMBL" id="PYLO01000003">
    <property type="protein sequence ID" value="PST37014.1"/>
    <property type="molecule type" value="Genomic_DNA"/>
</dbReference>
<comment type="caution">
    <text evidence="1">The sequence shown here is derived from an EMBL/GenBank/DDBJ whole genome shotgun (WGS) entry which is preliminary data.</text>
</comment>
<reference evidence="1 2" key="1">
    <citation type="submission" date="2018-03" db="EMBL/GenBank/DDBJ databases">
        <title>Lachnoclostridium SNUG30386 gen.nov., sp.nov., isolated from human faeces.</title>
        <authorList>
            <person name="Seo B."/>
            <person name="Jeon K."/>
            <person name="Ko G."/>
        </authorList>
    </citation>
    <scope>NUCLEOTIDE SEQUENCE [LARGE SCALE GENOMIC DNA]</scope>
    <source>
        <strain evidence="1 2">SNUG30386</strain>
    </source>
</reference>
<dbReference type="RefSeq" id="WP_107001214.1">
    <property type="nucleotide sequence ID" value="NZ_PYLO01000003.1"/>
</dbReference>
<proteinExistence type="predicted"/>
<protein>
    <recommendedName>
        <fullName evidence="3">Phage tail protein</fullName>
    </recommendedName>
</protein>
<evidence type="ECO:0000313" key="2">
    <source>
        <dbReference type="Proteomes" id="UP000241048"/>
    </source>
</evidence>
<organism evidence="1 2">
    <name type="scientific">Clostridium fessum</name>
    <dbReference type="NCBI Taxonomy" id="2126740"/>
    <lineage>
        <taxon>Bacteria</taxon>
        <taxon>Bacillati</taxon>
        <taxon>Bacillota</taxon>
        <taxon>Clostridia</taxon>
        <taxon>Eubacteriales</taxon>
        <taxon>Clostridiaceae</taxon>
        <taxon>Clostridium</taxon>
    </lineage>
</organism>
<dbReference type="Proteomes" id="UP000241048">
    <property type="component" value="Unassembled WGS sequence"/>
</dbReference>
<name>A0A2T3FP10_9CLOT</name>
<gene>
    <name evidence="1" type="ORF">C7U56_10775</name>
</gene>
<evidence type="ECO:0008006" key="3">
    <source>
        <dbReference type="Google" id="ProtNLM"/>
    </source>
</evidence>
<keyword evidence="2" id="KW-1185">Reference proteome</keyword>
<evidence type="ECO:0000313" key="1">
    <source>
        <dbReference type="EMBL" id="PST37014.1"/>
    </source>
</evidence>
<dbReference type="AlphaFoldDB" id="A0A2T3FP10"/>
<sequence>MAFIQYLNFNGTALPLPDSYDLDLSDVEADSSGETEAGTTQRDVVRSGVVKISVSFSVSPKWLKQLTAYSKQPKLTVQYFDTEDLSQKEAEMYISGFKAKLKKDTSYKGLWTVSFTLNEF</sequence>
<accession>A0A2T3FP10</accession>